<protein>
    <submittedName>
        <fullName evidence="1">Uncharacterized protein</fullName>
    </submittedName>
</protein>
<dbReference type="EMBL" id="AMZN01000050">
    <property type="protein sequence ID" value="ELR70690.1"/>
    <property type="molecule type" value="Genomic_DNA"/>
</dbReference>
<name>L8JPC2_9BACT</name>
<dbReference type="STRING" id="1237149.C900_03463"/>
<sequence>MFASFEITSTFGVAIVPFSPSVAKDAMLITVKSIVKIKFCVFMSVLI</sequence>
<keyword evidence="2" id="KW-1185">Reference proteome</keyword>
<comment type="caution">
    <text evidence="1">The sequence shown here is derived from an EMBL/GenBank/DDBJ whole genome shotgun (WGS) entry which is preliminary data.</text>
</comment>
<evidence type="ECO:0000313" key="2">
    <source>
        <dbReference type="Proteomes" id="UP000011135"/>
    </source>
</evidence>
<dbReference type="Proteomes" id="UP000011135">
    <property type="component" value="Unassembled WGS sequence"/>
</dbReference>
<organism evidence="1 2">
    <name type="scientific">Fulvivirga imtechensis AK7</name>
    <dbReference type="NCBI Taxonomy" id="1237149"/>
    <lineage>
        <taxon>Bacteria</taxon>
        <taxon>Pseudomonadati</taxon>
        <taxon>Bacteroidota</taxon>
        <taxon>Cytophagia</taxon>
        <taxon>Cytophagales</taxon>
        <taxon>Fulvivirgaceae</taxon>
        <taxon>Fulvivirga</taxon>
    </lineage>
</organism>
<dbReference type="AlphaFoldDB" id="L8JPC2"/>
<evidence type="ECO:0000313" key="1">
    <source>
        <dbReference type="EMBL" id="ELR70690.1"/>
    </source>
</evidence>
<reference evidence="1 2" key="1">
    <citation type="submission" date="2012-12" db="EMBL/GenBank/DDBJ databases">
        <title>Genome assembly of Fulvivirga imtechensis AK7.</title>
        <authorList>
            <person name="Nupur N."/>
            <person name="Khatri I."/>
            <person name="Kumar R."/>
            <person name="Subramanian S."/>
            <person name="Pinnaka A."/>
        </authorList>
    </citation>
    <scope>NUCLEOTIDE SEQUENCE [LARGE SCALE GENOMIC DNA]</scope>
    <source>
        <strain evidence="1 2">AK7</strain>
    </source>
</reference>
<accession>L8JPC2</accession>
<gene>
    <name evidence="1" type="ORF">C900_03463</name>
</gene>
<proteinExistence type="predicted"/>